<keyword evidence="9" id="KW-1185">Reference proteome</keyword>
<dbReference type="InterPro" id="IPR006665">
    <property type="entry name" value="OmpA-like"/>
</dbReference>
<dbReference type="InterPro" id="IPR036737">
    <property type="entry name" value="OmpA-like_sf"/>
</dbReference>
<keyword evidence="2 4" id="KW-0472">Membrane</keyword>
<sequence>MNKTLKLMLAGVITVAATAASAQNVDNWVNSTGTSWKNGDGTLCWRDNSWTPATAAIGCDGAIAAKPAAAAAASGVSQSKITLQADTLYDFDKASLKPEGMATLDKIARDLSKIKLEVIIAVGNTDSVGTDAYNMALGQRRAQSVKAYLTSKGVDGSRIYTESKGKSNPVASNATAEGRAKNRRTDIEVVGTAAAK</sequence>
<evidence type="ECO:0000313" key="9">
    <source>
        <dbReference type="Proteomes" id="UP000197528"/>
    </source>
</evidence>
<evidence type="ECO:0000256" key="5">
    <source>
        <dbReference type="SAM" id="MobiDB-lite"/>
    </source>
</evidence>
<keyword evidence="3" id="KW-0998">Cell outer membrane</keyword>
<feature type="region of interest" description="Disordered" evidence="5">
    <location>
        <begin position="159"/>
        <end position="196"/>
    </location>
</feature>
<dbReference type="GO" id="GO:0009279">
    <property type="term" value="C:cell outer membrane"/>
    <property type="evidence" value="ECO:0007669"/>
    <property type="project" value="UniProtKB-SubCell"/>
</dbReference>
<evidence type="ECO:0000256" key="4">
    <source>
        <dbReference type="PROSITE-ProRule" id="PRU00473"/>
    </source>
</evidence>
<feature type="signal peptide" evidence="6">
    <location>
        <begin position="1"/>
        <end position="22"/>
    </location>
</feature>
<dbReference type="PROSITE" id="PS01068">
    <property type="entry name" value="OMPA_1"/>
    <property type="match status" value="1"/>
</dbReference>
<gene>
    <name evidence="8" type="ORF">CBI31_02840</name>
</gene>
<evidence type="ECO:0000259" key="7">
    <source>
        <dbReference type="PROSITE" id="PS51123"/>
    </source>
</evidence>
<dbReference type="AlphaFoldDB" id="A0A254Q2X6"/>
<feature type="domain" description="OmpA-like" evidence="7">
    <location>
        <begin position="76"/>
        <end position="193"/>
    </location>
</feature>
<organism evidence="8 9">
    <name type="scientific">Polynucleobacter campilacus</name>
    <dbReference type="NCBI Taxonomy" id="1743163"/>
    <lineage>
        <taxon>Bacteria</taxon>
        <taxon>Pseudomonadati</taxon>
        <taxon>Pseudomonadota</taxon>
        <taxon>Betaproteobacteria</taxon>
        <taxon>Burkholderiales</taxon>
        <taxon>Burkholderiaceae</taxon>
        <taxon>Polynucleobacter</taxon>
    </lineage>
</organism>
<comment type="caution">
    <text evidence="8">The sequence shown here is derived from an EMBL/GenBank/DDBJ whole genome shotgun (WGS) entry which is preliminary data.</text>
</comment>
<dbReference type="OrthoDB" id="1149075at2"/>
<comment type="subcellular location">
    <subcellularLocation>
        <location evidence="1">Cell outer membrane</location>
    </subcellularLocation>
</comment>
<evidence type="ECO:0000256" key="1">
    <source>
        <dbReference type="ARBA" id="ARBA00004442"/>
    </source>
</evidence>
<name>A0A254Q2X6_9BURK</name>
<dbReference type="PANTHER" id="PTHR30329:SF21">
    <property type="entry name" value="LIPOPROTEIN YIAD-RELATED"/>
    <property type="match status" value="1"/>
</dbReference>
<dbReference type="Pfam" id="PF00691">
    <property type="entry name" value="OmpA"/>
    <property type="match status" value="1"/>
</dbReference>
<feature type="compositionally biased region" description="Basic and acidic residues" evidence="5">
    <location>
        <begin position="178"/>
        <end position="187"/>
    </location>
</feature>
<dbReference type="CDD" id="cd07185">
    <property type="entry name" value="OmpA_C-like"/>
    <property type="match status" value="1"/>
</dbReference>
<dbReference type="InterPro" id="IPR006664">
    <property type="entry name" value="OMP_bac"/>
</dbReference>
<dbReference type="RefSeq" id="WP_088524889.1">
    <property type="nucleotide sequence ID" value="NZ_NGUP01000001.1"/>
</dbReference>
<accession>A0A254Q2X6</accession>
<dbReference type="SUPFAM" id="SSF103088">
    <property type="entry name" value="OmpA-like"/>
    <property type="match status" value="1"/>
</dbReference>
<dbReference type="Gene3D" id="3.30.1330.60">
    <property type="entry name" value="OmpA-like domain"/>
    <property type="match status" value="1"/>
</dbReference>
<dbReference type="Proteomes" id="UP000197528">
    <property type="component" value="Unassembled WGS sequence"/>
</dbReference>
<dbReference type="InterPro" id="IPR006690">
    <property type="entry name" value="OMPA-like_CS"/>
</dbReference>
<evidence type="ECO:0000313" key="8">
    <source>
        <dbReference type="EMBL" id="OWS71181.1"/>
    </source>
</evidence>
<proteinExistence type="predicted"/>
<dbReference type="PRINTS" id="PR01023">
    <property type="entry name" value="NAFLGMOTY"/>
</dbReference>
<dbReference type="PRINTS" id="PR01021">
    <property type="entry name" value="OMPADOMAIN"/>
</dbReference>
<dbReference type="NCBIfam" id="NF045787">
    <property type="entry name" value="OmpABordt"/>
    <property type="match status" value="1"/>
</dbReference>
<dbReference type="InterPro" id="IPR050330">
    <property type="entry name" value="Bact_OuterMem_StrucFunc"/>
</dbReference>
<dbReference type="PROSITE" id="PS51123">
    <property type="entry name" value="OMPA_2"/>
    <property type="match status" value="1"/>
</dbReference>
<dbReference type="EMBL" id="NGUP01000001">
    <property type="protein sequence ID" value="OWS71181.1"/>
    <property type="molecule type" value="Genomic_DNA"/>
</dbReference>
<feature type="chain" id="PRO_5013349983" description="OmpA-like domain-containing protein" evidence="6">
    <location>
        <begin position="23"/>
        <end position="196"/>
    </location>
</feature>
<reference evidence="8 9" key="1">
    <citation type="submission" date="2017-05" db="EMBL/GenBank/DDBJ databases">
        <title>Genome of Polynucleobacter sp. MWH-Feld-100.</title>
        <authorList>
            <person name="Hahn M.W."/>
        </authorList>
    </citation>
    <scope>NUCLEOTIDE SEQUENCE [LARGE SCALE GENOMIC DNA]</scope>
    <source>
        <strain evidence="8 9">MWH-Feld-100</strain>
    </source>
</reference>
<evidence type="ECO:0000256" key="6">
    <source>
        <dbReference type="SAM" id="SignalP"/>
    </source>
</evidence>
<keyword evidence="6" id="KW-0732">Signal</keyword>
<evidence type="ECO:0000256" key="3">
    <source>
        <dbReference type="ARBA" id="ARBA00023237"/>
    </source>
</evidence>
<protein>
    <recommendedName>
        <fullName evidence="7">OmpA-like domain-containing protein</fullName>
    </recommendedName>
</protein>
<evidence type="ECO:0000256" key="2">
    <source>
        <dbReference type="ARBA" id="ARBA00023136"/>
    </source>
</evidence>
<dbReference type="PANTHER" id="PTHR30329">
    <property type="entry name" value="STATOR ELEMENT OF FLAGELLAR MOTOR COMPLEX"/>
    <property type="match status" value="1"/>
</dbReference>